<keyword evidence="2" id="KW-1185">Reference proteome</keyword>
<sequence length="35" mass="3917">MSVKEPLLPVSPLKSNQQRFMNLNARYDALSASPL</sequence>
<organism evidence="1 2">
    <name type="scientific">Pseudomonas brenneri</name>
    <dbReference type="NCBI Taxonomy" id="129817"/>
    <lineage>
        <taxon>Bacteria</taxon>
        <taxon>Pseudomonadati</taxon>
        <taxon>Pseudomonadota</taxon>
        <taxon>Gammaproteobacteria</taxon>
        <taxon>Pseudomonadales</taxon>
        <taxon>Pseudomonadaceae</taxon>
        <taxon>Pseudomonas</taxon>
    </lineage>
</organism>
<dbReference type="Proteomes" id="UP000199620">
    <property type="component" value="Chromosome I"/>
</dbReference>
<accession>A0ABY0WFF1</accession>
<name>A0ABY0WFF1_9PSED</name>
<protein>
    <submittedName>
        <fullName evidence="1">Uncharacterized protein</fullName>
    </submittedName>
</protein>
<evidence type="ECO:0000313" key="2">
    <source>
        <dbReference type="Proteomes" id="UP000199620"/>
    </source>
</evidence>
<proteinExistence type="predicted"/>
<reference evidence="1 2" key="1">
    <citation type="submission" date="2016-10" db="EMBL/GenBank/DDBJ databases">
        <authorList>
            <person name="Varghese N."/>
            <person name="Submissions S."/>
        </authorList>
    </citation>
    <scope>NUCLEOTIDE SEQUENCE [LARGE SCALE GENOMIC DNA]</scope>
    <source>
        <strain evidence="1 2">BS2771</strain>
    </source>
</reference>
<evidence type="ECO:0000313" key="1">
    <source>
        <dbReference type="EMBL" id="SDU95428.1"/>
    </source>
</evidence>
<gene>
    <name evidence="1" type="ORF">SAMN04490181_2092</name>
</gene>
<dbReference type="EMBL" id="LT629800">
    <property type="protein sequence ID" value="SDU95428.1"/>
    <property type="molecule type" value="Genomic_DNA"/>
</dbReference>